<dbReference type="Proteomes" id="UP000054018">
    <property type="component" value="Unassembled WGS sequence"/>
</dbReference>
<reference evidence="1 2" key="1">
    <citation type="submission" date="2014-04" db="EMBL/GenBank/DDBJ databases">
        <authorList>
            <consortium name="DOE Joint Genome Institute"/>
            <person name="Kuo A."/>
            <person name="Kohler A."/>
            <person name="Costa M.D."/>
            <person name="Nagy L.G."/>
            <person name="Floudas D."/>
            <person name="Copeland A."/>
            <person name="Barry K.W."/>
            <person name="Cichocki N."/>
            <person name="Veneault-Fourrey C."/>
            <person name="LaButti K."/>
            <person name="Lindquist E.A."/>
            <person name="Lipzen A."/>
            <person name="Lundell T."/>
            <person name="Morin E."/>
            <person name="Murat C."/>
            <person name="Sun H."/>
            <person name="Tunlid A."/>
            <person name="Henrissat B."/>
            <person name="Grigoriev I.V."/>
            <person name="Hibbett D.S."/>
            <person name="Martin F."/>
            <person name="Nordberg H.P."/>
            <person name="Cantor M.N."/>
            <person name="Hua S.X."/>
        </authorList>
    </citation>
    <scope>NUCLEOTIDE SEQUENCE [LARGE SCALE GENOMIC DNA]</scope>
    <source>
        <strain evidence="1 2">441</strain>
    </source>
</reference>
<keyword evidence="2" id="KW-1185">Reference proteome</keyword>
<dbReference type="EMBL" id="KN833688">
    <property type="protein sequence ID" value="KIK29986.1"/>
    <property type="molecule type" value="Genomic_DNA"/>
</dbReference>
<dbReference type="HOGENOM" id="CLU_2813377_0_0_1"/>
<evidence type="ECO:0000313" key="1">
    <source>
        <dbReference type="EMBL" id="KIK29986.1"/>
    </source>
</evidence>
<accession>A0A0C9ZKV6</accession>
<name>A0A0C9ZKV6_9AGAM</name>
<evidence type="ECO:0000313" key="2">
    <source>
        <dbReference type="Proteomes" id="UP000054018"/>
    </source>
</evidence>
<gene>
    <name evidence="1" type="ORF">PISMIDRAFT_447873</name>
</gene>
<protein>
    <submittedName>
        <fullName evidence="1">Uncharacterized protein</fullName>
    </submittedName>
</protein>
<reference evidence="2" key="2">
    <citation type="submission" date="2015-01" db="EMBL/GenBank/DDBJ databases">
        <title>Evolutionary Origins and Diversification of the Mycorrhizal Mutualists.</title>
        <authorList>
            <consortium name="DOE Joint Genome Institute"/>
            <consortium name="Mycorrhizal Genomics Consortium"/>
            <person name="Kohler A."/>
            <person name="Kuo A."/>
            <person name="Nagy L.G."/>
            <person name="Floudas D."/>
            <person name="Copeland A."/>
            <person name="Barry K.W."/>
            <person name="Cichocki N."/>
            <person name="Veneault-Fourrey C."/>
            <person name="LaButti K."/>
            <person name="Lindquist E.A."/>
            <person name="Lipzen A."/>
            <person name="Lundell T."/>
            <person name="Morin E."/>
            <person name="Murat C."/>
            <person name="Riley R."/>
            <person name="Ohm R."/>
            <person name="Sun H."/>
            <person name="Tunlid A."/>
            <person name="Henrissat B."/>
            <person name="Grigoriev I.V."/>
            <person name="Hibbett D.S."/>
            <person name="Martin F."/>
        </authorList>
    </citation>
    <scope>NUCLEOTIDE SEQUENCE [LARGE SCALE GENOMIC DNA]</scope>
    <source>
        <strain evidence="2">441</strain>
    </source>
</reference>
<organism evidence="1 2">
    <name type="scientific">Pisolithus microcarpus 441</name>
    <dbReference type="NCBI Taxonomy" id="765257"/>
    <lineage>
        <taxon>Eukaryota</taxon>
        <taxon>Fungi</taxon>
        <taxon>Dikarya</taxon>
        <taxon>Basidiomycota</taxon>
        <taxon>Agaricomycotina</taxon>
        <taxon>Agaricomycetes</taxon>
        <taxon>Agaricomycetidae</taxon>
        <taxon>Boletales</taxon>
        <taxon>Sclerodermatineae</taxon>
        <taxon>Pisolithaceae</taxon>
        <taxon>Pisolithus</taxon>
    </lineage>
</organism>
<dbReference type="AlphaFoldDB" id="A0A0C9ZKV6"/>
<sequence length="67" mass="7712">MTANSFRGQLIDIPLGNTIEGVEESPSTVNIADSLRKCDITKKRKNANECLIWTWAQKERNIRDHKR</sequence>
<proteinExistence type="predicted"/>